<keyword evidence="10" id="KW-0732">Signal</keyword>
<keyword evidence="7 9" id="KW-0503">Monooxygenase</keyword>
<protein>
    <recommendedName>
        <fullName evidence="13">Cytochrome P450</fullName>
    </recommendedName>
</protein>
<evidence type="ECO:0000256" key="6">
    <source>
        <dbReference type="ARBA" id="ARBA00023004"/>
    </source>
</evidence>
<dbReference type="GO" id="GO:0016705">
    <property type="term" value="F:oxidoreductase activity, acting on paired donors, with incorporation or reduction of molecular oxygen"/>
    <property type="evidence" value="ECO:0007669"/>
    <property type="project" value="InterPro"/>
</dbReference>
<dbReference type="InterPro" id="IPR017972">
    <property type="entry name" value="Cyt_P450_CS"/>
</dbReference>
<name>A0AAV8TK15_9ROSI</name>
<keyword evidence="4 8" id="KW-0479">Metal-binding</keyword>
<dbReference type="FunFam" id="1.10.630.10:FF:000008">
    <property type="entry name" value="Cytochrome P450 71D8"/>
    <property type="match status" value="1"/>
</dbReference>
<feature type="chain" id="PRO_5043664487" description="Cytochrome P450" evidence="10">
    <location>
        <begin position="24"/>
        <end position="498"/>
    </location>
</feature>
<evidence type="ECO:0000256" key="7">
    <source>
        <dbReference type="ARBA" id="ARBA00023033"/>
    </source>
</evidence>
<dbReference type="PRINTS" id="PR00385">
    <property type="entry name" value="P450"/>
</dbReference>
<dbReference type="PANTHER" id="PTHR47955">
    <property type="entry name" value="CYTOCHROME P450 FAMILY 71 PROTEIN"/>
    <property type="match status" value="1"/>
</dbReference>
<feature type="signal peptide" evidence="10">
    <location>
        <begin position="1"/>
        <end position="23"/>
    </location>
</feature>
<comment type="similarity">
    <text evidence="2 9">Belongs to the cytochrome P450 family.</text>
</comment>
<keyword evidence="6 8" id="KW-0408">Iron</keyword>
<dbReference type="Pfam" id="PF00067">
    <property type="entry name" value="p450"/>
    <property type="match status" value="1"/>
</dbReference>
<dbReference type="AlphaFoldDB" id="A0AAV8TK15"/>
<evidence type="ECO:0000313" key="12">
    <source>
        <dbReference type="Proteomes" id="UP001159364"/>
    </source>
</evidence>
<evidence type="ECO:0000256" key="3">
    <source>
        <dbReference type="ARBA" id="ARBA00022617"/>
    </source>
</evidence>
<evidence type="ECO:0000256" key="4">
    <source>
        <dbReference type="ARBA" id="ARBA00022723"/>
    </source>
</evidence>
<dbReference type="PRINTS" id="PR00463">
    <property type="entry name" value="EP450I"/>
</dbReference>
<reference evidence="11 12" key="1">
    <citation type="submission" date="2021-09" db="EMBL/GenBank/DDBJ databases">
        <title>Genomic insights and catalytic innovation underlie evolution of tropane alkaloids biosynthesis.</title>
        <authorList>
            <person name="Wang Y.-J."/>
            <person name="Tian T."/>
            <person name="Huang J.-P."/>
            <person name="Huang S.-X."/>
        </authorList>
    </citation>
    <scope>NUCLEOTIDE SEQUENCE [LARGE SCALE GENOMIC DNA]</scope>
    <source>
        <strain evidence="11">KIB-2018</strain>
        <tissue evidence="11">Leaf</tissue>
    </source>
</reference>
<dbReference type="InterPro" id="IPR002401">
    <property type="entry name" value="Cyt_P450_E_grp-I"/>
</dbReference>
<comment type="caution">
    <text evidence="11">The sequence shown here is derived from an EMBL/GenBank/DDBJ whole genome shotgun (WGS) entry which is preliminary data.</text>
</comment>
<evidence type="ECO:0000256" key="2">
    <source>
        <dbReference type="ARBA" id="ARBA00010617"/>
    </source>
</evidence>
<comment type="cofactor">
    <cofactor evidence="1 8">
        <name>heme</name>
        <dbReference type="ChEBI" id="CHEBI:30413"/>
    </cofactor>
</comment>
<proteinExistence type="inferred from homology"/>
<dbReference type="GO" id="GO:0020037">
    <property type="term" value="F:heme binding"/>
    <property type="evidence" value="ECO:0007669"/>
    <property type="project" value="InterPro"/>
</dbReference>
<keyword evidence="3 8" id="KW-0349">Heme</keyword>
<feature type="binding site" description="axial binding residue" evidence="8">
    <location>
        <position position="439"/>
    </location>
    <ligand>
        <name>heme</name>
        <dbReference type="ChEBI" id="CHEBI:30413"/>
    </ligand>
    <ligandPart>
        <name>Fe</name>
        <dbReference type="ChEBI" id="CHEBI:18248"/>
    </ligandPart>
</feature>
<dbReference type="PROSITE" id="PS00086">
    <property type="entry name" value="CYTOCHROME_P450"/>
    <property type="match status" value="1"/>
</dbReference>
<dbReference type="InterPro" id="IPR036396">
    <property type="entry name" value="Cyt_P450_sf"/>
</dbReference>
<evidence type="ECO:0008006" key="13">
    <source>
        <dbReference type="Google" id="ProtNLM"/>
    </source>
</evidence>
<dbReference type="PANTHER" id="PTHR47955:SF8">
    <property type="entry name" value="CYTOCHROME P450 71D11-LIKE"/>
    <property type="match status" value="1"/>
</dbReference>
<dbReference type="Proteomes" id="UP001159364">
    <property type="component" value="Linkage Group LG05"/>
</dbReference>
<evidence type="ECO:0000256" key="9">
    <source>
        <dbReference type="RuleBase" id="RU000461"/>
    </source>
</evidence>
<evidence type="ECO:0000256" key="1">
    <source>
        <dbReference type="ARBA" id="ARBA00001971"/>
    </source>
</evidence>
<accession>A0AAV8TK15</accession>
<dbReference type="InterPro" id="IPR001128">
    <property type="entry name" value="Cyt_P450"/>
</dbReference>
<organism evidence="11 12">
    <name type="scientific">Erythroxylum novogranatense</name>
    <dbReference type="NCBI Taxonomy" id="1862640"/>
    <lineage>
        <taxon>Eukaryota</taxon>
        <taxon>Viridiplantae</taxon>
        <taxon>Streptophyta</taxon>
        <taxon>Embryophyta</taxon>
        <taxon>Tracheophyta</taxon>
        <taxon>Spermatophyta</taxon>
        <taxon>Magnoliopsida</taxon>
        <taxon>eudicotyledons</taxon>
        <taxon>Gunneridae</taxon>
        <taxon>Pentapetalae</taxon>
        <taxon>rosids</taxon>
        <taxon>fabids</taxon>
        <taxon>Malpighiales</taxon>
        <taxon>Erythroxylaceae</taxon>
        <taxon>Erythroxylum</taxon>
    </lineage>
</organism>
<keyword evidence="5 9" id="KW-0560">Oxidoreductase</keyword>
<dbReference type="EMBL" id="JAIWQS010000005">
    <property type="protein sequence ID" value="KAJ8766568.1"/>
    <property type="molecule type" value="Genomic_DNA"/>
</dbReference>
<dbReference type="Gene3D" id="1.10.630.10">
    <property type="entry name" value="Cytochrome P450"/>
    <property type="match status" value="1"/>
</dbReference>
<evidence type="ECO:0000256" key="8">
    <source>
        <dbReference type="PIRSR" id="PIRSR602401-1"/>
    </source>
</evidence>
<evidence type="ECO:0000256" key="5">
    <source>
        <dbReference type="ARBA" id="ARBA00023002"/>
    </source>
</evidence>
<gene>
    <name evidence="11" type="ORF">K2173_023815</name>
</gene>
<sequence length="498" mass="56701">MEFHLLPIFVFLVFVLIWEKIQNKWLNNFNLPPGPWKIPLVGNMHQLVGSSPHCCLRNLANSYGPLMHLQLGEVSYIVISSAGVAKEVLQTYEVAFFQRPSILATRLISSEAKSLVFAAYGDYWRQLRKVFVMELLSARQVQSFRSIREEEASQFVRSISTSGTSVINLSKLIFSLTYNITSKAAFGKICKDQEAFILVAEEIIKVASGLSVSDMFPSFKLLHIMSGMKAQVKRLHKDASRILENIINEHRTRETRVNSDSKEKICDLVDVLLSLQGQKGLEFDLTDEHIKALILDMFLAGSETSSTALEWAVSELLKNPRSMKKAQTETRQVFGRQGAVDETRLQDLHYLKLVIKETLRLHPPAPLLIPRECTKTCKILGYEIPVKSRVIINAWAIGRDPTYWNEPEKFCPERFLDTSIDYKGNSFEFIPFGAGRRICPGISFAHANIELPLATLLYHFDWQLPNNMKPENINMSEIFGVTVRRKRDLLLVPIPYNP</sequence>
<evidence type="ECO:0000256" key="10">
    <source>
        <dbReference type="SAM" id="SignalP"/>
    </source>
</evidence>
<dbReference type="GO" id="GO:0005506">
    <property type="term" value="F:iron ion binding"/>
    <property type="evidence" value="ECO:0007669"/>
    <property type="project" value="InterPro"/>
</dbReference>
<keyword evidence="12" id="KW-1185">Reference proteome</keyword>
<dbReference type="GO" id="GO:0004497">
    <property type="term" value="F:monooxygenase activity"/>
    <property type="evidence" value="ECO:0007669"/>
    <property type="project" value="UniProtKB-KW"/>
</dbReference>
<evidence type="ECO:0000313" key="11">
    <source>
        <dbReference type="EMBL" id="KAJ8766568.1"/>
    </source>
</evidence>
<dbReference type="SUPFAM" id="SSF48264">
    <property type="entry name" value="Cytochrome P450"/>
    <property type="match status" value="1"/>
</dbReference>
<dbReference type="CDD" id="cd11072">
    <property type="entry name" value="CYP71-like"/>
    <property type="match status" value="1"/>
</dbReference>